<evidence type="ECO:0000313" key="1">
    <source>
        <dbReference type="EMBL" id="KAF5772782.1"/>
    </source>
</evidence>
<reference evidence="1" key="1">
    <citation type="journal article" date="2017" name="Nature">
        <title>The sunflower genome provides insights into oil metabolism, flowering and Asterid evolution.</title>
        <authorList>
            <person name="Badouin H."/>
            <person name="Gouzy J."/>
            <person name="Grassa C.J."/>
            <person name="Murat F."/>
            <person name="Staton S.E."/>
            <person name="Cottret L."/>
            <person name="Lelandais-Briere C."/>
            <person name="Owens G.L."/>
            <person name="Carrere S."/>
            <person name="Mayjonade B."/>
            <person name="Legrand L."/>
            <person name="Gill N."/>
            <person name="Kane N.C."/>
            <person name="Bowers J.E."/>
            <person name="Hubner S."/>
            <person name="Bellec A."/>
            <person name="Berard A."/>
            <person name="Berges H."/>
            <person name="Blanchet N."/>
            <person name="Boniface M.C."/>
            <person name="Brunel D."/>
            <person name="Catrice O."/>
            <person name="Chaidir N."/>
            <person name="Claudel C."/>
            <person name="Donnadieu C."/>
            <person name="Faraut T."/>
            <person name="Fievet G."/>
            <person name="Helmstetter N."/>
            <person name="King M."/>
            <person name="Knapp S.J."/>
            <person name="Lai Z."/>
            <person name="Le Paslier M.C."/>
            <person name="Lippi Y."/>
            <person name="Lorenzon L."/>
            <person name="Mandel J.R."/>
            <person name="Marage G."/>
            <person name="Marchand G."/>
            <person name="Marquand E."/>
            <person name="Bret-Mestries E."/>
            <person name="Morien E."/>
            <person name="Nambeesan S."/>
            <person name="Nguyen T."/>
            <person name="Pegot-Espagnet P."/>
            <person name="Pouilly N."/>
            <person name="Raftis F."/>
            <person name="Sallet E."/>
            <person name="Schiex T."/>
            <person name="Thomas J."/>
            <person name="Vandecasteele C."/>
            <person name="Vares D."/>
            <person name="Vear F."/>
            <person name="Vautrin S."/>
            <person name="Crespi M."/>
            <person name="Mangin B."/>
            <person name="Burke J.M."/>
            <person name="Salse J."/>
            <person name="Munos S."/>
            <person name="Vincourt P."/>
            <person name="Rieseberg L.H."/>
            <person name="Langlade N.B."/>
        </authorList>
    </citation>
    <scope>NUCLEOTIDE SEQUENCE</scope>
    <source>
        <tissue evidence="1">Leaves</tissue>
    </source>
</reference>
<organism evidence="1 2">
    <name type="scientific">Helianthus annuus</name>
    <name type="common">Common sunflower</name>
    <dbReference type="NCBI Taxonomy" id="4232"/>
    <lineage>
        <taxon>Eukaryota</taxon>
        <taxon>Viridiplantae</taxon>
        <taxon>Streptophyta</taxon>
        <taxon>Embryophyta</taxon>
        <taxon>Tracheophyta</taxon>
        <taxon>Spermatophyta</taxon>
        <taxon>Magnoliopsida</taxon>
        <taxon>eudicotyledons</taxon>
        <taxon>Gunneridae</taxon>
        <taxon>Pentapetalae</taxon>
        <taxon>asterids</taxon>
        <taxon>campanulids</taxon>
        <taxon>Asterales</taxon>
        <taxon>Asteraceae</taxon>
        <taxon>Asteroideae</taxon>
        <taxon>Heliantheae alliance</taxon>
        <taxon>Heliantheae</taxon>
        <taxon>Helianthus</taxon>
    </lineage>
</organism>
<evidence type="ECO:0000313" key="2">
    <source>
        <dbReference type="Proteomes" id="UP000215914"/>
    </source>
</evidence>
<gene>
    <name evidence="1" type="ORF">HanXRQr2_Chr13g0581251</name>
</gene>
<dbReference type="EMBL" id="MNCJ02000328">
    <property type="protein sequence ID" value="KAF5772782.1"/>
    <property type="molecule type" value="Genomic_DNA"/>
</dbReference>
<name>A0A9K3H9L6_HELAN</name>
<proteinExistence type="predicted"/>
<protein>
    <submittedName>
        <fullName evidence="1">Uncharacterized protein</fullName>
    </submittedName>
</protein>
<keyword evidence="2" id="KW-1185">Reference proteome</keyword>
<comment type="caution">
    <text evidence="1">The sequence shown here is derived from an EMBL/GenBank/DDBJ whole genome shotgun (WGS) entry which is preliminary data.</text>
</comment>
<dbReference type="Proteomes" id="UP000215914">
    <property type="component" value="Unassembled WGS sequence"/>
</dbReference>
<accession>A0A9K3H9L6</accession>
<reference evidence="1" key="2">
    <citation type="submission" date="2020-06" db="EMBL/GenBank/DDBJ databases">
        <title>Helianthus annuus Genome sequencing and assembly Release 2.</title>
        <authorList>
            <person name="Gouzy J."/>
            <person name="Langlade N."/>
            <person name="Munos S."/>
        </authorList>
    </citation>
    <scope>NUCLEOTIDE SEQUENCE</scope>
    <source>
        <tissue evidence="1">Leaves</tissue>
    </source>
</reference>
<dbReference type="Gramene" id="mRNA:HanXRQr2_Chr13g0581251">
    <property type="protein sequence ID" value="CDS:HanXRQr2_Chr13g0581251.1"/>
    <property type="gene ID" value="HanXRQr2_Chr13g0581251"/>
</dbReference>
<dbReference type="AlphaFoldDB" id="A0A9K3H9L6"/>
<sequence length="100" mass="11464">MSMNHTIRSRVRNTSQHIPFFHLVIVKKRTIGLVNRTTNNLSSTCGTRTRPARVRELNPCTLSRVKNVAIIRRLKLVLFTSWSDELNLVCSHGCCFEKLA</sequence>